<keyword evidence="3" id="KW-0274">FAD</keyword>
<dbReference type="InterPro" id="IPR050315">
    <property type="entry name" value="FAD-oxidoreductase_2"/>
</dbReference>
<dbReference type="GO" id="GO:0016491">
    <property type="term" value="F:oxidoreductase activity"/>
    <property type="evidence" value="ECO:0007669"/>
    <property type="project" value="UniProtKB-KW"/>
</dbReference>
<sequence length="579" mass="61014">MHGAQVTEPTETDVIVVGSGAAGLATACAARAMGLDVVVIEKEPQFGGTTALSGAAIFIPLSKAARDAGCDDTRQAVLTYLQETIGEGADQTLLEAFVDTAGEALEFLEHHSQLRYRLRQVAPDYHGENKGASRHGRVLDVVEYDGRRLGRHFAALRPPLPTHLVFGGMMVNRADVSTLLNFGRSRAATWRSLALIGRYALDRLRGPRGTRLVVGSALVARLAQSLFDAQVPLMLNAPVRDLIKTDGRVTGLRYQGADGAARVLHARRGVVLATGGFAADAARSRTARGGPEADHFSMAAGSAQGEGQHMALSAGAQMAQAGRNPHFCAPVSLYRNGSGEVAQFAHLTLDRAKPGIIAVDRTGQRFTNEADSYHRFGEALQALPAPGHGQPVAWLICDSLALRRYGLGLARPAPAHLGNRRLIRDGYLIAADSIAALAARLGVPPDRLETTVERHNGFARAGRDADFAKGETPHNISLGDSAIGPNPCLAPLKHGPFYAVGLYSGDLGTAQGLATDHRARVLTATGTVIAGLYAVGNDMNSIMGGTYPAAGITLGPALTFAYIAARDLAGHPDPQEDKT</sequence>
<name>A0A2M8J2W5_9RHOB</name>
<dbReference type="EMBL" id="PGTB01000022">
    <property type="protein sequence ID" value="PJE37113.1"/>
    <property type="molecule type" value="Genomic_DNA"/>
</dbReference>
<proteinExistence type="predicted"/>
<feature type="domain" description="FAD-dependent oxidoreductase 2 FAD-binding" evidence="5">
    <location>
        <begin position="13"/>
        <end position="554"/>
    </location>
</feature>
<evidence type="ECO:0000256" key="1">
    <source>
        <dbReference type="ARBA" id="ARBA00001974"/>
    </source>
</evidence>
<dbReference type="OrthoDB" id="3178130at2"/>
<comment type="cofactor">
    <cofactor evidence="1">
        <name>FAD</name>
        <dbReference type="ChEBI" id="CHEBI:57692"/>
    </cofactor>
</comment>
<evidence type="ECO:0000259" key="5">
    <source>
        <dbReference type="Pfam" id="PF00890"/>
    </source>
</evidence>
<comment type="caution">
    <text evidence="6">The sequence shown here is derived from an EMBL/GenBank/DDBJ whole genome shotgun (WGS) entry which is preliminary data.</text>
</comment>
<evidence type="ECO:0000256" key="2">
    <source>
        <dbReference type="ARBA" id="ARBA00022630"/>
    </source>
</evidence>
<dbReference type="AlphaFoldDB" id="A0A2M8J2W5"/>
<dbReference type="InterPro" id="IPR027477">
    <property type="entry name" value="Succ_DH/fumarate_Rdtase_cat_sf"/>
</dbReference>
<evidence type="ECO:0000256" key="4">
    <source>
        <dbReference type="ARBA" id="ARBA00023002"/>
    </source>
</evidence>
<dbReference type="Pfam" id="PF00890">
    <property type="entry name" value="FAD_binding_2"/>
    <property type="match status" value="1"/>
</dbReference>
<evidence type="ECO:0000313" key="6">
    <source>
        <dbReference type="EMBL" id="PJE37113.1"/>
    </source>
</evidence>
<dbReference type="SUPFAM" id="SSF51905">
    <property type="entry name" value="FAD/NAD(P)-binding domain"/>
    <property type="match status" value="1"/>
</dbReference>
<dbReference type="PRINTS" id="PR00411">
    <property type="entry name" value="PNDRDTASEI"/>
</dbReference>
<keyword evidence="2" id="KW-0285">Flavoprotein</keyword>
<dbReference type="GO" id="GO:0008202">
    <property type="term" value="P:steroid metabolic process"/>
    <property type="evidence" value="ECO:0007669"/>
    <property type="project" value="UniProtKB-ARBA"/>
</dbReference>
<reference evidence="6 7" key="1">
    <citation type="journal article" date="2018" name="Int. J. Syst. Evol. Microbiol.">
        <title>Pseudooceanicola lipolyticus sp. nov., a marine alphaproteobacterium, reclassification of Oceanicola flagellatus as Pseudooceanicola flagellatus comb. nov. and emended description of the genus Pseudooceanicola.</title>
        <authorList>
            <person name="Huang M.-M."/>
            <person name="Guo L.-L."/>
            <person name="Wu Y.-H."/>
            <person name="Lai Q.-L."/>
            <person name="Shao Z.-Z."/>
            <person name="Wang C.-S."/>
            <person name="Wu M."/>
            <person name="Xu X.-W."/>
        </authorList>
    </citation>
    <scope>NUCLEOTIDE SEQUENCE [LARGE SCALE GENOMIC DNA]</scope>
    <source>
        <strain evidence="6 7">157</strain>
    </source>
</reference>
<protein>
    <submittedName>
        <fullName evidence="6">3-oxosteroid 1-dehydrogenase</fullName>
    </submittedName>
</protein>
<keyword evidence="4" id="KW-0560">Oxidoreductase</keyword>
<evidence type="ECO:0000313" key="7">
    <source>
        <dbReference type="Proteomes" id="UP000231553"/>
    </source>
</evidence>
<dbReference type="Gene3D" id="3.50.50.60">
    <property type="entry name" value="FAD/NAD(P)-binding domain"/>
    <property type="match status" value="2"/>
</dbReference>
<dbReference type="PANTHER" id="PTHR43400:SF10">
    <property type="entry name" value="3-OXOSTEROID 1-DEHYDROGENASE"/>
    <property type="match status" value="1"/>
</dbReference>
<keyword evidence="7" id="KW-1185">Reference proteome</keyword>
<dbReference type="InterPro" id="IPR036188">
    <property type="entry name" value="FAD/NAD-bd_sf"/>
</dbReference>
<dbReference type="PANTHER" id="PTHR43400">
    <property type="entry name" value="FUMARATE REDUCTASE"/>
    <property type="match status" value="1"/>
</dbReference>
<gene>
    <name evidence="6" type="ORF">CVM52_08760</name>
</gene>
<dbReference type="Proteomes" id="UP000231553">
    <property type="component" value="Unassembled WGS sequence"/>
</dbReference>
<accession>A0A2M8J2W5</accession>
<evidence type="ECO:0000256" key="3">
    <source>
        <dbReference type="ARBA" id="ARBA00022827"/>
    </source>
</evidence>
<organism evidence="6 7">
    <name type="scientific">Pseudooceanicola lipolyticus</name>
    <dbReference type="NCBI Taxonomy" id="2029104"/>
    <lineage>
        <taxon>Bacteria</taxon>
        <taxon>Pseudomonadati</taxon>
        <taxon>Pseudomonadota</taxon>
        <taxon>Alphaproteobacteria</taxon>
        <taxon>Rhodobacterales</taxon>
        <taxon>Paracoccaceae</taxon>
        <taxon>Pseudooceanicola</taxon>
    </lineage>
</organism>
<dbReference type="SUPFAM" id="SSF56425">
    <property type="entry name" value="Succinate dehydrogenase/fumarate reductase flavoprotein, catalytic domain"/>
    <property type="match status" value="1"/>
</dbReference>
<dbReference type="InterPro" id="IPR003953">
    <property type="entry name" value="FAD-dep_OxRdtase_2_FAD-bd"/>
</dbReference>